<protein>
    <submittedName>
        <fullName evidence="3">Uncharacterized protein</fullName>
    </submittedName>
</protein>
<dbReference type="AlphaFoldDB" id="A0A1C6RYB4"/>
<dbReference type="EMBL" id="FMHW01000002">
    <property type="protein sequence ID" value="SCL22022.1"/>
    <property type="molecule type" value="Genomic_DNA"/>
</dbReference>
<feature type="transmembrane region" description="Helical" evidence="2">
    <location>
        <begin position="68"/>
        <end position="89"/>
    </location>
</feature>
<reference evidence="4" key="1">
    <citation type="submission" date="2016-06" db="EMBL/GenBank/DDBJ databases">
        <authorList>
            <person name="Varghese N."/>
            <person name="Submissions Spin"/>
        </authorList>
    </citation>
    <scope>NUCLEOTIDE SEQUENCE [LARGE SCALE GENOMIC DNA]</scope>
    <source>
        <strain evidence="4">DSM 43817</strain>
    </source>
</reference>
<organism evidence="3 4">
    <name type="scientific">Micromonospora pallida</name>
    <dbReference type="NCBI Taxonomy" id="145854"/>
    <lineage>
        <taxon>Bacteria</taxon>
        <taxon>Bacillati</taxon>
        <taxon>Actinomycetota</taxon>
        <taxon>Actinomycetes</taxon>
        <taxon>Micromonosporales</taxon>
        <taxon>Micromonosporaceae</taxon>
        <taxon>Micromonospora</taxon>
    </lineage>
</organism>
<dbReference type="Proteomes" id="UP000198959">
    <property type="component" value="Unassembled WGS sequence"/>
</dbReference>
<proteinExistence type="predicted"/>
<feature type="region of interest" description="Disordered" evidence="1">
    <location>
        <begin position="181"/>
        <end position="200"/>
    </location>
</feature>
<accession>A0A1C6RYB4</accession>
<evidence type="ECO:0000256" key="1">
    <source>
        <dbReference type="SAM" id="MobiDB-lite"/>
    </source>
</evidence>
<gene>
    <name evidence="3" type="ORF">GA0074692_1310</name>
</gene>
<keyword evidence="2" id="KW-1133">Transmembrane helix</keyword>
<feature type="transmembrane region" description="Helical" evidence="2">
    <location>
        <begin position="156"/>
        <end position="179"/>
    </location>
</feature>
<dbReference type="STRING" id="145854.GA0074692_1310"/>
<feature type="transmembrane region" description="Helical" evidence="2">
    <location>
        <begin position="101"/>
        <end position="118"/>
    </location>
</feature>
<evidence type="ECO:0000256" key="2">
    <source>
        <dbReference type="SAM" id="Phobius"/>
    </source>
</evidence>
<keyword evidence="4" id="KW-1185">Reference proteome</keyword>
<keyword evidence="2" id="KW-0812">Transmembrane</keyword>
<evidence type="ECO:0000313" key="4">
    <source>
        <dbReference type="Proteomes" id="UP000198959"/>
    </source>
</evidence>
<keyword evidence="2" id="KW-0472">Membrane</keyword>
<name>A0A1C6RYB4_9ACTN</name>
<evidence type="ECO:0000313" key="3">
    <source>
        <dbReference type="EMBL" id="SCL22022.1"/>
    </source>
</evidence>
<feature type="transmembrane region" description="Helical" evidence="2">
    <location>
        <begin position="124"/>
        <end position="144"/>
    </location>
</feature>
<sequence length="200" mass="20591">MTERTIAAPEEVGADPVPVPGSSAWRVELGRLLEVAALVGLTVTQPLLDVLGRSPDFFLFHRATPGEAGTLLALIVVAPTAALAGLGALTRLAGRRVRLAAHRVLVALLLAVLAVQVGRETTPLRGVPLLVVAGAAGVALAAAHRRWRVPGRVLRAAAVGPPVFVALFVLVSPASAVVLPRSDGGAGRGRPPDPAGTRRW</sequence>